<reference evidence="8 9" key="1">
    <citation type="journal article" date="2008" name="J. Bacteriol.">
        <title>'Candidatus Cloacamonas acidaminovorans': genome sequence reconstruction provides a first glimpse of a new bacterial division.</title>
        <authorList>
            <person name="Pelletier E."/>
            <person name="Kreimeyer A."/>
            <person name="Bocs S."/>
            <person name="Rouy Z."/>
            <person name="Gyapay G."/>
            <person name="Chouari R."/>
            <person name="Riviere D."/>
            <person name="Ganesan A."/>
            <person name="Daegelen P."/>
            <person name="Sghir A."/>
            <person name="Cohen G.N."/>
            <person name="Medigue C."/>
            <person name="Weissenbach J."/>
            <person name="Le Paslier D."/>
        </authorList>
    </citation>
    <scope>NUCLEOTIDE SEQUENCE [LARGE SCALE GENOMIC DNA]</scope>
    <source>
        <strain evidence="9">Evry</strain>
    </source>
</reference>
<dbReference type="InterPro" id="IPR043129">
    <property type="entry name" value="ATPase_NBD"/>
</dbReference>
<keyword evidence="2 5" id="KW-0132">Cell division</keyword>
<dbReference type="STRING" id="459349.CLOAM0779"/>
<dbReference type="Proteomes" id="UP000002019">
    <property type="component" value="Chromosome"/>
</dbReference>
<dbReference type="PIRSF" id="PIRSF003101">
    <property type="entry name" value="FtsA"/>
    <property type="match status" value="1"/>
</dbReference>
<dbReference type="GO" id="GO:0009898">
    <property type="term" value="C:cytoplasmic side of plasma membrane"/>
    <property type="evidence" value="ECO:0007669"/>
    <property type="project" value="UniProtKB-UniRule"/>
</dbReference>
<dbReference type="InterPro" id="IPR003494">
    <property type="entry name" value="SHS2_FtsA"/>
</dbReference>
<keyword evidence="3 5" id="KW-0472">Membrane</keyword>
<comment type="similarity">
    <text evidence="5 6">Belongs to the FtsA/MreB family.</text>
</comment>
<dbReference type="SMART" id="SM00842">
    <property type="entry name" value="FtsA"/>
    <property type="match status" value="1"/>
</dbReference>
<dbReference type="CDD" id="cd24048">
    <property type="entry name" value="ASKHA_NBD_FtsA"/>
    <property type="match status" value="1"/>
</dbReference>
<feature type="domain" description="SHS2" evidence="7">
    <location>
        <begin position="6"/>
        <end position="204"/>
    </location>
</feature>
<evidence type="ECO:0000256" key="2">
    <source>
        <dbReference type="ARBA" id="ARBA00022618"/>
    </source>
</evidence>
<dbReference type="InterPro" id="IPR020823">
    <property type="entry name" value="Cell_div_FtsA"/>
</dbReference>
<dbReference type="HOGENOM" id="CLU_037850_3_0_0"/>
<dbReference type="EMBL" id="CU466930">
    <property type="protein sequence ID" value="CAO80661.1"/>
    <property type="molecule type" value="Genomic_DNA"/>
</dbReference>
<dbReference type="Gene3D" id="3.30.420.40">
    <property type="match status" value="2"/>
</dbReference>
<sequence>MKQSIITALDIGSSNVRCIIAKEVGDGRLEILGLGEYPSEGIEGGIVKDIQALSGCVAKAISTAEKEGKTSANNIYCNITGEHIRTQFGDGRISIPSETPNEPGEITQEHIEQVINDAKNSVKIQKGLERFRILHGIPHNFVIDNQDDIHNPVNMNGFHLIAKVYTILAELTPLRNLSKCIQLAGYEINPENFILNHIAISESVLSEDERRLGALVLDIGGGTCDLSIYNRGSLEKILVLPMAGKNITEDLAIGLKTTLGNAEYIKVEYGNALASSVDQTEEIDVEGISGRSTSRKTKFLVSHVIQHRVEEMLSLCYNKAKEFYTPELVTSGIILCGGTAKLKNIEVVLSEAFNLHVKIATPDLSRLNGMISRLEDPAYATVVGILYFAAGKNNEPVSKGFTLPNIKGKKIVDKVKKILKDFT</sequence>
<dbReference type="SUPFAM" id="SSF53067">
    <property type="entry name" value="Actin-like ATPase domain"/>
    <property type="match status" value="2"/>
</dbReference>
<dbReference type="RefSeq" id="WP_015424520.1">
    <property type="nucleotide sequence ID" value="NC_020449.1"/>
</dbReference>
<evidence type="ECO:0000256" key="1">
    <source>
        <dbReference type="ARBA" id="ARBA00022475"/>
    </source>
</evidence>
<accession>B0VH46</accession>
<evidence type="ECO:0000256" key="3">
    <source>
        <dbReference type="ARBA" id="ARBA00023136"/>
    </source>
</evidence>
<evidence type="ECO:0000256" key="4">
    <source>
        <dbReference type="ARBA" id="ARBA00023306"/>
    </source>
</evidence>
<comment type="subunit">
    <text evidence="5">Self-interacts. Interacts with FtsZ.</text>
</comment>
<dbReference type="PANTHER" id="PTHR32432">
    <property type="entry name" value="CELL DIVISION PROTEIN FTSA-RELATED"/>
    <property type="match status" value="1"/>
</dbReference>
<dbReference type="Pfam" id="PF02491">
    <property type="entry name" value="SHS2_FTSA"/>
    <property type="match status" value="1"/>
</dbReference>
<dbReference type="NCBIfam" id="TIGR01174">
    <property type="entry name" value="ftsA"/>
    <property type="match status" value="1"/>
</dbReference>
<evidence type="ECO:0000313" key="8">
    <source>
        <dbReference type="EMBL" id="CAO80661.1"/>
    </source>
</evidence>
<dbReference type="Gene3D" id="3.30.1490.110">
    <property type="match status" value="1"/>
</dbReference>
<dbReference type="KEGG" id="caci:CLOAM0779"/>
<evidence type="ECO:0000313" key="9">
    <source>
        <dbReference type="Proteomes" id="UP000002019"/>
    </source>
</evidence>
<proteinExistence type="inferred from homology"/>
<dbReference type="Pfam" id="PF14450">
    <property type="entry name" value="FtsA"/>
    <property type="match status" value="1"/>
</dbReference>
<dbReference type="GO" id="GO:0032153">
    <property type="term" value="C:cell division site"/>
    <property type="evidence" value="ECO:0007669"/>
    <property type="project" value="UniProtKB-UniRule"/>
</dbReference>
<dbReference type="InterPro" id="IPR050696">
    <property type="entry name" value="FtsA/MreB"/>
</dbReference>
<dbReference type="eggNOG" id="COG0849">
    <property type="taxonomic scope" value="Bacteria"/>
</dbReference>
<keyword evidence="9" id="KW-1185">Reference proteome</keyword>
<keyword evidence="1 5" id="KW-1003">Cell membrane</keyword>
<comment type="subcellular location">
    <subcellularLocation>
        <location evidence="5">Cell membrane</location>
        <topology evidence="5">Peripheral membrane protein</topology>
        <orientation evidence="5">Cytoplasmic side</orientation>
    </subcellularLocation>
    <text evidence="5">Localizes to the Z ring in an FtsZ-dependent manner. Targeted to the membrane through a conserved C-terminal amphipathic helix.</text>
</comment>
<protein>
    <recommendedName>
        <fullName evidence="5 6">Cell division protein FtsA</fullName>
    </recommendedName>
</protein>
<name>B0VH46_CLOAI</name>
<comment type="function">
    <text evidence="5 6">Cell division protein that is involved in the assembly of the Z ring. May serve as a membrane anchor for the Z ring.</text>
</comment>
<dbReference type="PANTHER" id="PTHR32432:SF4">
    <property type="entry name" value="CELL DIVISION PROTEIN FTSA"/>
    <property type="match status" value="1"/>
</dbReference>
<dbReference type="OrthoDB" id="9810567at2"/>
<evidence type="ECO:0000259" key="7">
    <source>
        <dbReference type="SMART" id="SM00842"/>
    </source>
</evidence>
<evidence type="ECO:0000256" key="5">
    <source>
        <dbReference type="HAMAP-Rule" id="MF_02033"/>
    </source>
</evidence>
<organism evidence="8 9">
    <name type="scientific">Cloacimonas acidaminovorans (strain Evry)</name>
    <dbReference type="NCBI Taxonomy" id="459349"/>
    <lineage>
        <taxon>Bacteria</taxon>
        <taxon>Pseudomonadati</taxon>
        <taxon>Candidatus Cloacimonadota</taxon>
        <taxon>Candidatus Cloacimonadia</taxon>
        <taxon>Candidatus Cloacimonadales</taxon>
        <taxon>Candidatus Cloacimonadaceae</taxon>
        <taxon>Candidatus Cloacimonas</taxon>
    </lineage>
</organism>
<gene>
    <name evidence="5 8" type="primary">ftsA</name>
    <name evidence="8" type="ordered locus">CLOAM0779</name>
</gene>
<dbReference type="GO" id="GO:0043093">
    <property type="term" value="P:FtsZ-dependent cytokinesis"/>
    <property type="evidence" value="ECO:0007669"/>
    <property type="project" value="UniProtKB-UniRule"/>
</dbReference>
<dbReference type="AlphaFoldDB" id="B0VH46"/>
<evidence type="ECO:0000256" key="6">
    <source>
        <dbReference type="PIRNR" id="PIRNR003101"/>
    </source>
</evidence>
<keyword evidence="4 5" id="KW-0131">Cell cycle</keyword>
<dbReference type="HAMAP" id="MF_02033">
    <property type="entry name" value="FtsA"/>
    <property type="match status" value="1"/>
</dbReference>